<sequence>MGATHSTEHPHVLETPLGKLSGVEQRDPSGKAVLRRYLKIPYALPPVGKLRWRHPQPLPSHFTFNDPSGSPGDYTKFGPVCPQPVYGSSTAVLPNPNAVPPIPNEQSEDCLYLNIWIPAGTPPADGWPVQFHIHGGWLQVGNAMQSHDHDPFDLLRETTPRIIVAPTYRLNLFGFLGGEDVVSQHEDPSPSNFGLWDQRRALEFVAKHITHFGGDPNNISVGGLSAGANSTFFQLYYDTHLPPSQRLIKRIYLWSNAVAIQPSPTNSTPLTTQFNELCTAHNIDPSLPSATKLAKLRDVPSSAFIASLSRLKAHTFRSSTDDAFIPSTFLSSLHNGQFTTQLARHNIRILLGEVRDELNLYRLVNPPSSYPGLLTQLANYYPRPVVDALLPHWPVPSKDSTDAQKWEDIFASITAAGQVHVPQRGFAHLLLHPPRSEGVTPLPEDNLYRYRIEWRAKGLDAWLRPELGVCHAGDTPLWWCSGWRAGYSEDDKKNVKKFLEPFGAFLEGKEIQWGAKGEKRFRVMRPDGTVDEDVRDELWDKYMEVWDSIWDCQKDAVARL</sequence>
<dbReference type="ESTHER" id="9euro-w2sal5">
    <property type="family name" value="Fungal_carboxylesterase_lipase"/>
</dbReference>
<dbReference type="PROSITE" id="PS00122">
    <property type="entry name" value="CARBOXYLESTERASE_B_1"/>
    <property type="match status" value="1"/>
</dbReference>
<keyword evidence="7" id="KW-1185">Reference proteome</keyword>
<evidence type="ECO:0000313" key="6">
    <source>
        <dbReference type="EMBL" id="ETN45675.1"/>
    </source>
</evidence>
<evidence type="ECO:0000256" key="2">
    <source>
        <dbReference type="ARBA" id="ARBA00022801"/>
    </source>
</evidence>
<dbReference type="RefSeq" id="XP_008712403.1">
    <property type="nucleotide sequence ID" value="XM_008714181.1"/>
</dbReference>
<feature type="compositionally biased region" description="Basic and acidic residues" evidence="4">
    <location>
        <begin position="1"/>
        <end position="12"/>
    </location>
</feature>
<keyword evidence="2 3" id="KW-0378">Hydrolase</keyword>
<evidence type="ECO:0000256" key="4">
    <source>
        <dbReference type="SAM" id="MobiDB-lite"/>
    </source>
</evidence>
<dbReference type="PANTHER" id="PTHR43142:SF8">
    <property type="entry name" value="CARBOXYLIC ESTER HYDROLASE"/>
    <property type="match status" value="1"/>
</dbReference>
<dbReference type="Pfam" id="PF00135">
    <property type="entry name" value="COesterase"/>
    <property type="match status" value="1"/>
</dbReference>
<dbReference type="GO" id="GO:0016787">
    <property type="term" value="F:hydrolase activity"/>
    <property type="evidence" value="ECO:0007669"/>
    <property type="project" value="UniProtKB-KW"/>
</dbReference>
<evidence type="ECO:0000256" key="1">
    <source>
        <dbReference type="ARBA" id="ARBA00005964"/>
    </source>
</evidence>
<organism evidence="6 7">
    <name type="scientific">Cyphellophora europaea (strain CBS 101466)</name>
    <name type="common">Phialophora europaea</name>
    <dbReference type="NCBI Taxonomy" id="1220924"/>
    <lineage>
        <taxon>Eukaryota</taxon>
        <taxon>Fungi</taxon>
        <taxon>Dikarya</taxon>
        <taxon>Ascomycota</taxon>
        <taxon>Pezizomycotina</taxon>
        <taxon>Eurotiomycetes</taxon>
        <taxon>Chaetothyriomycetidae</taxon>
        <taxon>Chaetothyriales</taxon>
        <taxon>Cyphellophoraceae</taxon>
        <taxon>Cyphellophora</taxon>
    </lineage>
</organism>
<dbReference type="eggNOG" id="KOG1516">
    <property type="taxonomic scope" value="Eukaryota"/>
</dbReference>
<dbReference type="EC" id="3.1.1.-" evidence="3"/>
<dbReference type="OrthoDB" id="6846267at2759"/>
<dbReference type="InterPro" id="IPR019819">
    <property type="entry name" value="Carboxylesterase_B_CS"/>
</dbReference>
<comment type="similarity">
    <text evidence="1 3">Belongs to the type-B carboxylesterase/lipase family.</text>
</comment>
<proteinExistence type="inferred from homology"/>
<accession>W2SAL5</accession>
<feature type="region of interest" description="Disordered" evidence="4">
    <location>
        <begin position="1"/>
        <end position="26"/>
    </location>
</feature>
<dbReference type="PROSITE" id="PS00941">
    <property type="entry name" value="CARBOXYLESTERASE_B_2"/>
    <property type="match status" value="1"/>
</dbReference>
<evidence type="ECO:0000313" key="7">
    <source>
        <dbReference type="Proteomes" id="UP000030752"/>
    </source>
</evidence>
<gene>
    <name evidence="6" type="ORF">HMPREF1541_09508</name>
</gene>
<dbReference type="EMBL" id="KB822712">
    <property type="protein sequence ID" value="ETN45675.1"/>
    <property type="molecule type" value="Genomic_DNA"/>
</dbReference>
<protein>
    <recommendedName>
        <fullName evidence="3">Carboxylic ester hydrolase</fullName>
        <ecNumber evidence="3">3.1.1.-</ecNumber>
    </recommendedName>
</protein>
<evidence type="ECO:0000259" key="5">
    <source>
        <dbReference type="Pfam" id="PF00135"/>
    </source>
</evidence>
<dbReference type="VEuPathDB" id="FungiDB:HMPREF1541_09508"/>
<evidence type="ECO:0000256" key="3">
    <source>
        <dbReference type="RuleBase" id="RU361235"/>
    </source>
</evidence>
<dbReference type="InterPro" id="IPR002018">
    <property type="entry name" value="CarbesteraseB"/>
</dbReference>
<dbReference type="STRING" id="1220924.W2SAL5"/>
<name>W2SAL5_CYPE1</name>
<dbReference type="Proteomes" id="UP000030752">
    <property type="component" value="Unassembled WGS sequence"/>
</dbReference>
<dbReference type="GeneID" id="19976847"/>
<reference evidence="6 7" key="1">
    <citation type="submission" date="2013-03" db="EMBL/GenBank/DDBJ databases">
        <title>The Genome Sequence of Phialophora europaea CBS 101466.</title>
        <authorList>
            <consortium name="The Broad Institute Genomics Platform"/>
            <person name="Cuomo C."/>
            <person name="de Hoog S."/>
            <person name="Gorbushina A."/>
            <person name="Walker B."/>
            <person name="Young S.K."/>
            <person name="Zeng Q."/>
            <person name="Gargeya S."/>
            <person name="Fitzgerald M."/>
            <person name="Haas B."/>
            <person name="Abouelleil A."/>
            <person name="Allen A.W."/>
            <person name="Alvarado L."/>
            <person name="Arachchi H.M."/>
            <person name="Berlin A.M."/>
            <person name="Chapman S.B."/>
            <person name="Gainer-Dewar J."/>
            <person name="Goldberg J."/>
            <person name="Griggs A."/>
            <person name="Gujja S."/>
            <person name="Hansen M."/>
            <person name="Howarth C."/>
            <person name="Imamovic A."/>
            <person name="Ireland A."/>
            <person name="Larimer J."/>
            <person name="McCowan C."/>
            <person name="Murphy C."/>
            <person name="Pearson M."/>
            <person name="Poon T.W."/>
            <person name="Priest M."/>
            <person name="Roberts A."/>
            <person name="Saif S."/>
            <person name="Shea T."/>
            <person name="Sisk P."/>
            <person name="Sykes S."/>
            <person name="Wortman J."/>
            <person name="Nusbaum C."/>
            <person name="Birren B."/>
        </authorList>
    </citation>
    <scope>NUCLEOTIDE SEQUENCE [LARGE SCALE GENOMIC DNA]</scope>
    <source>
        <strain evidence="6 7">CBS 101466</strain>
    </source>
</reference>
<dbReference type="InterPro" id="IPR019826">
    <property type="entry name" value="Carboxylesterase_B_AS"/>
</dbReference>
<dbReference type="AlphaFoldDB" id="W2SAL5"/>
<feature type="domain" description="Carboxylesterase type B" evidence="5">
    <location>
        <begin position="11"/>
        <end position="505"/>
    </location>
</feature>
<dbReference type="PANTHER" id="PTHR43142">
    <property type="entry name" value="CARBOXYLIC ESTER HYDROLASE"/>
    <property type="match status" value="1"/>
</dbReference>
<dbReference type="Gene3D" id="3.40.50.1820">
    <property type="entry name" value="alpha/beta hydrolase"/>
    <property type="match status" value="1"/>
</dbReference>
<dbReference type="InterPro" id="IPR029058">
    <property type="entry name" value="AB_hydrolase_fold"/>
</dbReference>
<dbReference type="SUPFAM" id="SSF53474">
    <property type="entry name" value="alpha/beta-Hydrolases"/>
    <property type="match status" value="1"/>
</dbReference>
<dbReference type="HOGENOM" id="CLU_006586_17_1_1"/>
<dbReference type="InParanoid" id="W2SAL5"/>